<evidence type="ECO:0000313" key="4">
    <source>
        <dbReference type="Proteomes" id="UP001050691"/>
    </source>
</evidence>
<keyword evidence="4" id="KW-1185">Reference proteome</keyword>
<dbReference type="Proteomes" id="UP001050691">
    <property type="component" value="Unassembled WGS sequence"/>
</dbReference>
<feature type="signal peptide" evidence="1">
    <location>
        <begin position="1"/>
        <end position="17"/>
    </location>
</feature>
<evidence type="ECO:0000313" key="3">
    <source>
        <dbReference type="EMBL" id="GJJ09247.1"/>
    </source>
</evidence>
<gene>
    <name evidence="3" type="ORF">Clacol_003469</name>
</gene>
<comment type="caution">
    <text evidence="3">The sequence shown here is derived from an EMBL/GenBank/DDBJ whole genome shotgun (WGS) entry which is preliminary data.</text>
</comment>
<dbReference type="SUPFAM" id="SSF51445">
    <property type="entry name" value="(Trans)glycosidases"/>
    <property type="match status" value="1"/>
</dbReference>
<dbReference type="AlphaFoldDB" id="A0AAV5A6F8"/>
<dbReference type="Gene3D" id="3.20.20.80">
    <property type="entry name" value="Glycosidases"/>
    <property type="match status" value="1"/>
</dbReference>
<dbReference type="PANTHER" id="PTHR36183:SF2">
    <property type="entry name" value="BETA-GLUCURONIDASE C-TERMINAL DOMAIN-CONTAINING PROTEIN"/>
    <property type="match status" value="1"/>
</dbReference>
<dbReference type="InterPro" id="IPR031728">
    <property type="entry name" value="GlcAase_C"/>
</dbReference>
<protein>
    <recommendedName>
        <fullName evidence="2">Beta-glucuronidase C-terminal domain-containing protein</fullName>
    </recommendedName>
</protein>
<feature type="domain" description="Beta-glucuronidase C-terminal" evidence="2">
    <location>
        <begin position="440"/>
        <end position="552"/>
    </location>
</feature>
<reference evidence="3" key="1">
    <citation type="submission" date="2021-10" db="EMBL/GenBank/DDBJ databases">
        <title>De novo Genome Assembly of Clathrus columnatus (Basidiomycota, Fungi) Using Illumina and Nanopore Sequence Data.</title>
        <authorList>
            <person name="Ogiso-Tanaka E."/>
            <person name="Itagaki H."/>
            <person name="Hosoya T."/>
            <person name="Hosaka K."/>
        </authorList>
    </citation>
    <scope>NUCLEOTIDE SEQUENCE</scope>
    <source>
        <strain evidence="3">MO-923</strain>
    </source>
</reference>
<dbReference type="InterPro" id="IPR052974">
    <property type="entry name" value="GH79_Enzymes"/>
</dbReference>
<dbReference type="EMBL" id="BPWL01000004">
    <property type="protein sequence ID" value="GJJ09247.1"/>
    <property type="molecule type" value="Genomic_DNA"/>
</dbReference>
<dbReference type="PANTHER" id="PTHR36183">
    <property type="entry name" value="BETA-GLUCURONIDASE"/>
    <property type="match status" value="1"/>
</dbReference>
<name>A0AAV5A6F8_9AGAM</name>
<organism evidence="3 4">
    <name type="scientific">Clathrus columnatus</name>
    <dbReference type="NCBI Taxonomy" id="1419009"/>
    <lineage>
        <taxon>Eukaryota</taxon>
        <taxon>Fungi</taxon>
        <taxon>Dikarya</taxon>
        <taxon>Basidiomycota</taxon>
        <taxon>Agaricomycotina</taxon>
        <taxon>Agaricomycetes</taxon>
        <taxon>Phallomycetidae</taxon>
        <taxon>Phallales</taxon>
        <taxon>Clathraceae</taxon>
        <taxon>Clathrus</taxon>
    </lineage>
</organism>
<evidence type="ECO:0000259" key="2">
    <source>
        <dbReference type="Pfam" id="PF16862"/>
    </source>
</evidence>
<sequence>MRAILSFLLFPIFVVHASVTIYTQVTFAPGAPSTSSAPLVTQAAHYDLAFAQPPAPPATTGIPPFVVQLQSAPLPGLSKQHTGCHMGFSIELSVADQVVGKNGIHLDALVLKKKESRSAINPQFLNLMQNIKARAGEVKVRVGGNTQEKAVFFPEGLPGGLTITKQQTGAGGLTDTPTINVGIDLIYALANVSALTNTYYFLGLPFNDTSNPRLEIGEACDSILGDHLLGLQLGNEPDLYALHGLRPSDYNVSNYISDIQIMLNAVNGDSKMSNKTNMMGPSVCCLWTSQQASGQIFTIDEAFDQYVGHQTVTDAVSGYISDVQLAEQNGKPYVMLETNTASCAGFWGTSDAFIAALWGLDYDLNMASINASAAMFHLGGQSALYNPFTPPPGAAAKKGYQWTIGPMYYAALIVAEAFGSSSTAQVADLFINNNNTNMAGYVIYQNGKLATVVLINYATDPTGASDFTAQLAIDGSGLNLPNASPPNIFVRRLTTPGNSTADHVPFYYANQTFGPPLTSNGILQGDQVTETISCDATTNLCPVTVKAPSAALVFLNPQAEADSINTADTTPFPTTVTTLSFKNTATINPAVLATSNGYGGLNNQIGSTSFGSSGAVDLRGSLSGVLTVICLLAGASAVLRML</sequence>
<dbReference type="InterPro" id="IPR017853">
    <property type="entry name" value="GH"/>
</dbReference>
<feature type="chain" id="PRO_5043327199" description="Beta-glucuronidase C-terminal domain-containing protein" evidence="1">
    <location>
        <begin position="18"/>
        <end position="642"/>
    </location>
</feature>
<keyword evidence="1" id="KW-0732">Signal</keyword>
<accession>A0AAV5A6F8</accession>
<dbReference type="Pfam" id="PF16862">
    <property type="entry name" value="Glyco_hydro_79C"/>
    <property type="match status" value="1"/>
</dbReference>
<evidence type="ECO:0000256" key="1">
    <source>
        <dbReference type="SAM" id="SignalP"/>
    </source>
</evidence>
<proteinExistence type="predicted"/>